<dbReference type="Pfam" id="PF07196">
    <property type="entry name" value="Flagellin_IN"/>
    <property type="match status" value="1"/>
</dbReference>
<evidence type="ECO:0000256" key="5">
    <source>
        <dbReference type="RuleBase" id="RU362066"/>
    </source>
</evidence>
<accession>A0ABX7T2S5</accession>
<keyword evidence="3 5" id="KW-0175">Coiled coil</keyword>
<keyword evidence="8" id="KW-0282">Flagellum</keyword>
<feature type="coiled-coil region" evidence="5">
    <location>
        <begin position="378"/>
        <end position="441"/>
    </location>
</feature>
<gene>
    <name evidence="8" type="primary">fliD</name>
    <name evidence="8" type="ORF">J4G78_14830</name>
</gene>
<evidence type="ECO:0000259" key="7">
    <source>
        <dbReference type="Pfam" id="PF07195"/>
    </source>
</evidence>
<evidence type="ECO:0000256" key="1">
    <source>
        <dbReference type="ARBA" id="ARBA00009764"/>
    </source>
</evidence>
<evidence type="ECO:0000256" key="4">
    <source>
        <dbReference type="ARBA" id="ARBA00023143"/>
    </source>
</evidence>
<evidence type="ECO:0000313" key="8">
    <source>
        <dbReference type="EMBL" id="QTD55466.1"/>
    </source>
</evidence>
<comment type="function">
    <text evidence="5">Required for morphogenesis and for the elongation of the flagellar filament by facilitating polymerization of the flagellin monomers at the tip of growing filament. Forms a capping structure, which prevents flagellin subunits (transported through the central channel of the flagellum) from leaking out without polymerization at the distal end.</text>
</comment>
<evidence type="ECO:0000256" key="2">
    <source>
        <dbReference type="ARBA" id="ARBA00011255"/>
    </source>
</evidence>
<comment type="subcellular location">
    <subcellularLocation>
        <location evidence="5">Secreted</location>
    </subcellularLocation>
    <subcellularLocation>
        <location evidence="5">Bacterial flagellum</location>
    </subcellularLocation>
</comment>
<evidence type="ECO:0000259" key="6">
    <source>
        <dbReference type="Pfam" id="PF02465"/>
    </source>
</evidence>
<dbReference type="PANTHER" id="PTHR30288">
    <property type="entry name" value="FLAGELLAR CAP/ASSEMBLY PROTEIN FLID"/>
    <property type="match status" value="1"/>
</dbReference>
<organism evidence="8 9">
    <name type="scientific">Parasphingorhabdus cellanae</name>
    <dbReference type="NCBI Taxonomy" id="2806553"/>
    <lineage>
        <taxon>Bacteria</taxon>
        <taxon>Pseudomonadati</taxon>
        <taxon>Pseudomonadota</taxon>
        <taxon>Alphaproteobacteria</taxon>
        <taxon>Sphingomonadales</taxon>
        <taxon>Sphingomonadaceae</taxon>
        <taxon>Parasphingorhabdus</taxon>
    </lineage>
</organism>
<dbReference type="RefSeq" id="WP_207987304.1">
    <property type="nucleotide sequence ID" value="NZ_CP071794.1"/>
</dbReference>
<dbReference type="InterPro" id="IPR040026">
    <property type="entry name" value="FliD"/>
</dbReference>
<dbReference type="EMBL" id="CP071794">
    <property type="protein sequence ID" value="QTD55466.1"/>
    <property type="molecule type" value="Genomic_DNA"/>
</dbReference>
<name>A0ABX7T2S5_9SPHN</name>
<dbReference type="InterPro" id="IPR003481">
    <property type="entry name" value="FliD_N"/>
</dbReference>
<reference evidence="8 9" key="1">
    <citation type="submission" date="2021-03" db="EMBL/GenBank/DDBJ databases">
        <title>Complete genome of Parasphingorhabdus_sp.JHSY0214.</title>
        <authorList>
            <person name="Yoo J.H."/>
            <person name="Bae J.W."/>
        </authorList>
    </citation>
    <scope>NUCLEOTIDE SEQUENCE [LARGE SCALE GENOMIC DNA]</scope>
    <source>
        <strain evidence="8 9">JHSY0214</strain>
    </source>
</reference>
<comment type="subunit">
    <text evidence="2 5">Homopentamer.</text>
</comment>
<keyword evidence="4 5" id="KW-0975">Bacterial flagellum</keyword>
<keyword evidence="9" id="KW-1185">Reference proteome</keyword>
<dbReference type="Proteomes" id="UP000663923">
    <property type="component" value="Chromosome"/>
</dbReference>
<sequence length="456" mass="47376">MFSNVINSVGAGSGINSAQLVEDLVAASTGAKLGQLNQRDQLNSTRISAMAATASALSTFAAAVKETLNGQGFVGDLVSTRTDLATAKVVDGGRPEGLPASVEIVQTASAQREKTDVFASASDPIGERTITINNSGGSFDIVIDSSNDSLAGLRDAINTSNSGVTASIITDKAGSRLVMEAREGADNSFTLTDAPAGGPILGTPLNFTNIDNAQDSIIRVDGIELTNSSNTVSGAIPGVEISLLAAEPGTNLTINGGSEPLDVRSLVTEFVTAYNELRSSLNDATAPGLGGGTGGPLAGDRGAREVIRQLGQLTSTRLSDTGEFNTLADIGVRTESDGTLSIDDARLDAALEIDADAIKLMLEPAVETETNIGLSGALDKISATLQDESGALAQAQERLDSIRESIEERRVKINDEGDRLREQLQGTFAGLERQLSVLRATQSYVEQQFASFNDNN</sequence>
<proteinExistence type="inferred from homology"/>
<feature type="domain" description="Flagellar hook-associated protein 2 N-terminal" evidence="6">
    <location>
        <begin position="13"/>
        <end position="111"/>
    </location>
</feature>
<feature type="domain" description="Flagellar hook-associated protein 2 C-terminal" evidence="7">
    <location>
        <begin position="213"/>
        <end position="436"/>
    </location>
</feature>
<evidence type="ECO:0000313" key="9">
    <source>
        <dbReference type="Proteomes" id="UP000663923"/>
    </source>
</evidence>
<dbReference type="Pfam" id="PF07195">
    <property type="entry name" value="FliD_C"/>
    <property type="match status" value="1"/>
</dbReference>
<dbReference type="PANTHER" id="PTHR30288:SF0">
    <property type="entry name" value="FLAGELLAR HOOK-ASSOCIATED PROTEIN 2"/>
    <property type="match status" value="1"/>
</dbReference>
<dbReference type="InterPro" id="IPR010809">
    <property type="entry name" value="FliD_C"/>
</dbReference>
<dbReference type="Pfam" id="PF02465">
    <property type="entry name" value="FliD_N"/>
    <property type="match status" value="1"/>
</dbReference>
<protein>
    <recommendedName>
        <fullName evidence="5">Flagellar hook-associated protein 2</fullName>
        <shortName evidence="5">HAP2</shortName>
    </recommendedName>
    <alternativeName>
        <fullName evidence="5">Flagellar cap protein</fullName>
    </alternativeName>
</protein>
<dbReference type="InterPro" id="IPR010810">
    <property type="entry name" value="Flagellin_hook_IN_motif"/>
</dbReference>
<keyword evidence="8" id="KW-0969">Cilium</keyword>
<evidence type="ECO:0000256" key="3">
    <source>
        <dbReference type="ARBA" id="ARBA00023054"/>
    </source>
</evidence>
<keyword evidence="5" id="KW-0964">Secreted</keyword>
<keyword evidence="8" id="KW-0966">Cell projection</keyword>
<comment type="similarity">
    <text evidence="1 5">Belongs to the FliD family.</text>
</comment>